<protein>
    <submittedName>
        <fullName evidence="1">Uncharacterized protein</fullName>
    </submittedName>
</protein>
<dbReference type="Proteomes" id="UP000095746">
    <property type="component" value="Unassembled WGS sequence"/>
</dbReference>
<reference evidence="1 2" key="1">
    <citation type="submission" date="2015-09" db="EMBL/GenBank/DDBJ databases">
        <authorList>
            <consortium name="Pathogen Informatics"/>
        </authorList>
    </citation>
    <scope>NUCLEOTIDE SEQUENCE [LARGE SCALE GENOMIC DNA]</scope>
    <source>
        <strain evidence="1 2">2789STDY5608854</strain>
    </source>
</reference>
<name>A0A174AG56_FLAPL</name>
<organism evidence="1 2">
    <name type="scientific">Flavonifractor plautii</name>
    <name type="common">Fusobacterium plautii</name>
    <dbReference type="NCBI Taxonomy" id="292800"/>
    <lineage>
        <taxon>Bacteria</taxon>
        <taxon>Bacillati</taxon>
        <taxon>Bacillota</taxon>
        <taxon>Clostridia</taxon>
        <taxon>Eubacteriales</taxon>
        <taxon>Oscillospiraceae</taxon>
        <taxon>Flavonifractor</taxon>
    </lineage>
</organism>
<evidence type="ECO:0000313" key="2">
    <source>
        <dbReference type="Proteomes" id="UP000095746"/>
    </source>
</evidence>
<dbReference type="EMBL" id="CYZT01000022">
    <property type="protein sequence ID" value="CUN86466.1"/>
    <property type="molecule type" value="Genomic_DNA"/>
</dbReference>
<gene>
    <name evidence="1" type="ORF">ERS852411_00607</name>
</gene>
<evidence type="ECO:0000313" key="1">
    <source>
        <dbReference type="EMBL" id="CUN86466.1"/>
    </source>
</evidence>
<proteinExistence type="predicted"/>
<sequence>MQGQPSQGQTSASGIPAGCYLVTGAVLKPTMSGNSRTSVQVRDSAGQVFQAYTRGADSRLAPGLILTNANFSTQHSNGVTFYILEAYQILDLGSEQAA</sequence>
<accession>A0A174AG56</accession>
<dbReference type="AlphaFoldDB" id="A0A174AG56"/>